<feature type="compositionally biased region" description="Basic and acidic residues" evidence="4">
    <location>
        <begin position="104"/>
        <end position="114"/>
    </location>
</feature>
<dbReference type="InterPro" id="IPR014038">
    <property type="entry name" value="EF1B_bsu/dsu_GNE"/>
</dbReference>
<name>A0A8J2WLK9_9STRA</name>
<dbReference type="PANTHER" id="PTHR11595">
    <property type="entry name" value="EF-HAND AND COILED-COIL DOMAIN-CONTAINING FAMILY MEMBER"/>
    <property type="match status" value="1"/>
</dbReference>
<evidence type="ECO:0000256" key="4">
    <source>
        <dbReference type="SAM" id="MobiDB-lite"/>
    </source>
</evidence>
<dbReference type="InterPro" id="IPR014717">
    <property type="entry name" value="Transl_elong_EF1B/ribsomal_bS6"/>
</dbReference>
<feature type="region of interest" description="Disordered" evidence="4">
    <location>
        <begin position="202"/>
        <end position="240"/>
    </location>
</feature>
<dbReference type="OrthoDB" id="331763at2759"/>
<keyword evidence="2" id="KW-0251">Elongation factor</keyword>
<feature type="domain" description="Translation elongation factor EF1B beta/delta subunit guanine nucleotide exchange" evidence="5">
    <location>
        <begin position="137"/>
        <end position="185"/>
    </location>
</feature>
<dbReference type="SUPFAM" id="SSF54984">
    <property type="entry name" value="eEF-1beta-like"/>
    <property type="match status" value="1"/>
</dbReference>
<dbReference type="EMBL" id="CAKKNE010000004">
    <property type="protein sequence ID" value="CAH0372945.1"/>
    <property type="molecule type" value="Genomic_DNA"/>
</dbReference>
<comment type="caution">
    <text evidence="6">The sequence shown here is derived from an EMBL/GenBank/DDBJ whole genome shotgun (WGS) entry which is preliminary data.</text>
</comment>
<evidence type="ECO:0000256" key="1">
    <source>
        <dbReference type="ARBA" id="ARBA00007411"/>
    </source>
</evidence>
<dbReference type="AlphaFoldDB" id="A0A8J2WLK9"/>
<reference evidence="6" key="1">
    <citation type="submission" date="2021-11" db="EMBL/GenBank/DDBJ databases">
        <authorList>
            <consortium name="Genoscope - CEA"/>
            <person name="William W."/>
        </authorList>
    </citation>
    <scope>NUCLEOTIDE SEQUENCE</scope>
</reference>
<feature type="region of interest" description="Disordered" evidence="4">
    <location>
        <begin position="23"/>
        <end position="114"/>
    </location>
</feature>
<protein>
    <recommendedName>
        <fullName evidence="5">Translation elongation factor EF1B beta/delta subunit guanine nucleotide exchange domain-containing protein</fullName>
    </recommendedName>
</protein>
<dbReference type="Pfam" id="PF00736">
    <property type="entry name" value="EF1_GNE"/>
    <property type="match status" value="1"/>
</dbReference>
<dbReference type="InterPro" id="IPR036219">
    <property type="entry name" value="eEF-1beta-like_sf"/>
</dbReference>
<feature type="compositionally biased region" description="Acidic residues" evidence="4">
    <location>
        <begin position="86"/>
        <end position="103"/>
    </location>
</feature>
<dbReference type="GO" id="GO:0005853">
    <property type="term" value="C:eukaryotic translation elongation factor 1 complex"/>
    <property type="evidence" value="ECO:0007669"/>
    <property type="project" value="InterPro"/>
</dbReference>
<evidence type="ECO:0000313" key="7">
    <source>
        <dbReference type="Proteomes" id="UP000789595"/>
    </source>
</evidence>
<comment type="similarity">
    <text evidence="1">Belongs to the EF-1-beta/EF-1-delta family.</text>
</comment>
<feature type="compositionally biased region" description="Basic and acidic residues" evidence="4">
    <location>
        <begin position="52"/>
        <end position="65"/>
    </location>
</feature>
<dbReference type="GO" id="GO:0005829">
    <property type="term" value="C:cytosol"/>
    <property type="evidence" value="ECO:0007669"/>
    <property type="project" value="TreeGrafter"/>
</dbReference>
<keyword evidence="3" id="KW-0648">Protein biosynthesis</keyword>
<evidence type="ECO:0000259" key="5">
    <source>
        <dbReference type="Pfam" id="PF00736"/>
    </source>
</evidence>
<evidence type="ECO:0000256" key="2">
    <source>
        <dbReference type="ARBA" id="ARBA00022768"/>
    </source>
</evidence>
<dbReference type="GO" id="GO:0005085">
    <property type="term" value="F:guanyl-nucleotide exchange factor activity"/>
    <property type="evidence" value="ECO:0007669"/>
    <property type="project" value="TreeGrafter"/>
</dbReference>
<dbReference type="Gene3D" id="3.30.70.60">
    <property type="match status" value="1"/>
</dbReference>
<accession>A0A8J2WLK9</accession>
<proteinExistence type="inferred from homology"/>
<sequence>MELPGGIEKDELGVALSYAIMLGGGAPSAPNGAAKSTPAVQPAPGQSKKAAKKEAKAKAKAEKKAAAPAAAPKKAAPAKPAPAPAAEEEEDDDFWGEDEEQTEEEKAAAAKELEEAKAKAMAKLAKKEANQRSLCNLEIKPWEADQDLKALYAKIKKTVVKDGLKWSEGLKLVDVAFGVQKVLTQRLFPNFELRRRQSTRLATASVPHRSSARPSSTRRCPWTRSLKKSRRTSLRTRSSR</sequence>
<dbReference type="GO" id="GO:0003746">
    <property type="term" value="F:translation elongation factor activity"/>
    <property type="evidence" value="ECO:0007669"/>
    <property type="project" value="UniProtKB-KW"/>
</dbReference>
<feature type="compositionally biased region" description="Low complexity" evidence="4">
    <location>
        <begin position="66"/>
        <end position="78"/>
    </location>
</feature>
<dbReference type="Proteomes" id="UP000789595">
    <property type="component" value="Unassembled WGS sequence"/>
</dbReference>
<gene>
    <name evidence="6" type="ORF">PECAL_4P01060</name>
</gene>
<keyword evidence="7" id="KW-1185">Reference proteome</keyword>
<evidence type="ECO:0000256" key="3">
    <source>
        <dbReference type="ARBA" id="ARBA00022917"/>
    </source>
</evidence>
<dbReference type="InterPro" id="IPR049720">
    <property type="entry name" value="EF1B_bsu/dsu"/>
</dbReference>
<evidence type="ECO:0000313" key="6">
    <source>
        <dbReference type="EMBL" id="CAH0372945.1"/>
    </source>
</evidence>
<organism evidence="6 7">
    <name type="scientific">Pelagomonas calceolata</name>
    <dbReference type="NCBI Taxonomy" id="35677"/>
    <lineage>
        <taxon>Eukaryota</taxon>
        <taxon>Sar</taxon>
        <taxon>Stramenopiles</taxon>
        <taxon>Ochrophyta</taxon>
        <taxon>Pelagophyceae</taxon>
        <taxon>Pelagomonadales</taxon>
        <taxon>Pelagomonadaceae</taxon>
        <taxon>Pelagomonas</taxon>
    </lineage>
</organism>
<dbReference type="PANTHER" id="PTHR11595:SF21">
    <property type="entry name" value="ELONGATION FACTOR 1-BETA"/>
    <property type="match status" value="1"/>
</dbReference>
<feature type="compositionally biased region" description="Basic residues" evidence="4">
    <location>
        <begin position="225"/>
        <end position="240"/>
    </location>
</feature>